<dbReference type="OrthoDB" id="547796at2759"/>
<proteinExistence type="predicted"/>
<keyword evidence="2" id="KW-0472">Membrane</keyword>
<gene>
    <name evidence="5" type="primary">LOC111591965</name>
</gene>
<protein>
    <submittedName>
        <fullName evidence="5">Membrane steroid-binding protein 2</fullName>
    </submittedName>
</protein>
<dbReference type="KEGG" id="dhe:111591965"/>
<dbReference type="Pfam" id="PF00173">
    <property type="entry name" value="Cyt-b5"/>
    <property type="match status" value="1"/>
</dbReference>
<name>A0A6J1L6D8_DROHY</name>
<dbReference type="AlphaFoldDB" id="A0A6J1L6D8"/>
<dbReference type="Proteomes" id="UP000504633">
    <property type="component" value="Unplaced"/>
</dbReference>
<dbReference type="SMART" id="SM01117">
    <property type="entry name" value="Cyt-b5"/>
    <property type="match status" value="1"/>
</dbReference>
<dbReference type="InterPro" id="IPR036400">
    <property type="entry name" value="Cyt_B5-like_heme/steroid_sf"/>
</dbReference>
<sequence length="265" mass="29544">MAEESGVFGAFLIFGLIVVGYIFCHCYQKLRQAVCGGEKKPKQEQAPPPELPPFPFSRMTANQLLDYDGTRRDGRILIAFKGKIYDVSTGLEEFSPQGVLGCVAGKNFSEYLERTLQPRETIVDYITRWDSLLDKNYPLVGILVEEEDVQEKVVKSEQDVMQQHLEDVDKGANDNNNNDNDDDDDDNVNDNDIIGNGNDHGHMDDTFLDSSDVQLIESTFEDDDASNSVIDIKVGKMQVEDVPAEAKIQDTPETPLNAAISEKSC</sequence>
<organism evidence="4 5">
    <name type="scientific">Drosophila hydei</name>
    <name type="common">Fruit fly</name>
    <dbReference type="NCBI Taxonomy" id="7224"/>
    <lineage>
        <taxon>Eukaryota</taxon>
        <taxon>Metazoa</taxon>
        <taxon>Ecdysozoa</taxon>
        <taxon>Arthropoda</taxon>
        <taxon>Hexapoda</taxon>
        <taxon>Insecta</taxon>
        <taxon>Pterygota</taxon>
        <taxon>Neoptera</taxon>
        <taxon>Endopterygota</taxon>
        <taxon>Diptera</taxon>
        <taxon>Brachycera</taxon>
        <taxon>Muscomorpha</taxon>
        <taxon>Ephydroidea</taxon>
        <taxon>Drosophilidae</taxon>
        <taxon>Drosophila</taxon>
    </lineage>
</organism>
<dbReference type="GeneID" id="111591965"/>
<feature type="domain" description="Cytochrome b5 heme-binding" evidence="3">
    <location>
        <begin position="59"/>
        <end position="144"/>
    </location>
</feature>
<evidence type="ECO:0000256" key="1">
    <source>
        <dbReference type="SAM" id="MobiDB-lite"/>
    </source>
</evidence>
<evidence type="ECO:0000313" key="5">
    <source>
        <dbReference type="RefSeq" id="XP_023159677.2"/>
    </source>
</evidence>
<evidence type="ECO:0000259" key="3">
    <source>
        <dbReference type="SMART" id="SM01117"/>
    </source>
</evidence>
<dbReference type="InterPro" id="IPR001199">
    <property type="entry name" value="Cyt_B5-like_heme/steroid-bd"/>
</dbReference>
<keyword evidence="2" id="KW-0812">Transmembrane</keyword>
<dbReference type="RefSeq" id="XP_023159677.2">
    <property type="nucleotide sequence ID" value="XM_023303909.2"/>
</dbReference>
<dbReference type="OMA" id="CVAGKNF"/>
<accession>A0A6J1L6D8</accession>
<dbReference type="SUPFAM" id="SSF55856">
    <property type="entry name" value="Cytochrome b5-like heme/steroid binding domain"/>
    <property type="match status" value="1"/>
</dbReference>
<feature type="compositionally biased region" description="Acidic residues" evidence="1">
    <location>
        <begin position="179"/>
        <end position="189"/>
    </location>
</feature>
<reference evidence="5" key="1">
    <citation type="submission" date="2025-08" db="UniProtKB">
        <authorList>
            <consortium name="RefSeq"/>
        </authorList>
    </citation>
    <scope>IDENTIFICATION</scope>
    <source>
        <strain evidence="5">15085-1641.00</strain>
        <tissue evidence="5">Whole body</tissue>
    </source>
</reference>
<keyword evidence="4" id="KW-1185">Reference proteome</keyword>
<evidence type="ECO:0000256" key="2">
    <source>
        <dbReference type="SAM" id="Phobius"/>
    </source>
</evidence>
<feature type="transmembrane region" description="Helical" evidence="2">
    <location>
        <begin position="6"/>
        <end position="24"/>
    </location>
</feature>
<dbReference type="Gene3D" id="3.10.120.10">
    <property type="entry name" value="Cytochrome b5-like heme/steroid binding domain"/>
    <property type="match status" value="1"/>
</dbReference>
<evidence type="ECO:0000313" key="4">
    <source>
        <dbReference type="Proteomes" id="UP000504633"/>
    </source>
</evidence>
<feature type="region of interest" description="Disordered" evidence="1">
    <location>
        <begin position="167"/>
        <end position="206"/>
    </location>
</feature>
<keyword evidence="2" id="KW-1133">Transmembrane helix</keyword>